<comment type="caution">
    <text evidence="2">The sequence shown here is derived from an EMBL/GenBank/DDBJ whole genome shotgun (WGS) entry which is preliminary data.</text>
</comment>
<dbReference type="EMBL" id="MNBE01000654">
    <property type="protein sequence ID" value="OKO99711.1"/>
    <property type="molecule type" value="Genomic_DNA"/>
</dbReference>
<dbReference type="AlphaFoldDB" id="A0A1Q5THN2"/>
<feature type="non-terminal residue" evidence="2">
    <location>
        <position position="1"/>
    </location>
</feature>
<evidence type="ECO:0000313" key="2">
    <source>
        <dbReference type="EMBL" id="OKO99711.1"/>
    </source>
</evidence>
<accession>A0A1Q5THN2</accession>
<sequence length="85" mass="9821">GQNKVGIIVFDRESVQAQSIEKILDKNELLERDMEALIIDHQTQKLDEPAYPRNHRSPRTEGMSTTVRDRCHNRLCKAARSDFEA</sequence>
<name>A0A1Q5THN2_9EURO</name>
<gene>
    <name evidence="2" type="ORF">PENSUB_8258</name>
</gene>
<organism evidence="2 3">
    <name type="scientific">Penicillium subrubescens</name>
    <dbReference type="NCBI Taxonomy" id="1316194"/>
    <lineage>
        <taxon>Eukaryota</taxon>
        <taxon>Fungi</taxon>
        <taxon>Dikarya</taxon>
        <taxon>Ascomycota</taxon>
        <taxon>Pezizomycotina</taxon>
        <taxon>Eurotiomycetes</taxon>
        <taxon>Eurotiomycetidae</taxon>
        <taxon>Eurotiales</taxon>
        <taxon>Aspergillaceae</taxon>
        <taxon>Penicillium</taxon>
    </lineage>
</organism>
<evidence type="ECO:0000313" key="3">
    <source>
        <dbReference type="Proteomes" id="UP000186955"/>
    </source>
</evidence>
<reference evidence="2 3" key="1">
    <citation type="submission" date="2016-10" db="EMBL/GenBank/DDBJ databases">
        <title>Genome sequence of the ascomycete fungus Penicillium subrubescens.</title>
        <authorList>
            <person name="De Vries R.P."/>
            <person name="Peng M."/>
            <person name="Dilokpimol A."/>
            <person name="Hilden K."/>
            <person name="Makela M.R."/>
            <person name="Grigoriev I."/>
            <person name="Riley R."/>
            <person name="Granchi Z."/>
        </authorList>
    </citation>
    <scope>NUCLEOTIDE SEQUENCE [LARGE SCALE GENOMIC DNA]</scope>
    <source>
        <strain evidence="2 3">CBS 132785</strain>
    </source>
</reference>
<protein>
    <submittedName>
        <fullName evidence="2">Uncharacterized protein</fullName>
    </submittedName>
</protein>
<feature type="region of interest" description="Disordered" evidence="1">
    <location>
        <begin position="41"/>
        <end position="66"/>
    </location>
</feature>
<keyword evidence="3" id="KW-1185">Reference proteome</keyword>
<proteinExistence type="predicted"/>
<dbReference type="Proteomes" id="UP000186955">
    <property type="component" value="Unassembled WGS sequence"/>
</dbReference>
<evidence type="ECO:0000256" key="1">
    <source>
        <dbReference type="SAM" id="MobiDB-lite"/>
    </source>
</evidence>